<dbReference type="Proteomes" id="UP000266298">
    <property type="component" value="Unassembled WGS sequence"/>
</dbReference>
<proteinExistence type="predicted"/>
<name>A0A399NWF5_9MICO</name>
<dbReference type="AlphaFoldDB" id="A0A399NWF5"/>
<dbReference type="InterPro" id="IPR047727">
    <property type="entry name" value="Sce7725-like"/>
</dbReference>
<reference evidence="1 2" key="1">
    <citation type="submission" date="2018-08" db="EMBL/GenBank/DDBJ databases">
        <title>Genome Sequence of Clavibacter michiganensis Subspecies type strains, and the Atypical Peach-Colored Strains Isolated from Tomato.</title>
        <authorList>
            <person name="Osdaghi E."/>
            <person name="Portier P."/>
            <person name="Briand M."/>
            <person name="Jacques M.-A."/>
        </authorList>
    </citation>
    <scope>NUCLEOTIDE SEQUENCE [LARGE SCALE GENOMIC DNA]</scope>
    <source>
        <strain evidence="1 2">CFBP 7493</strain>
    </source>
</reference>
<protein>
    <submittedName>
        <fullName evidence="1">ATP-binding protein</fullName>
    </submittedName>
</protein>
<evidence type="ECO:0000313" key="2">
    <source>
        <dbReference type="Proteomes" id="UP000266298"/>
    </source>
</evidence>
<sequence>MYHPYFRGKQFELLALRESASVLAESQFIPIIEPVRSTLTGLQRALEAVTNAGGRAIVIVNPRHGDHRVDGSIITEFLNNEYRGNDAIIAGALLRSDHTASDAISLLEAHRGHSEAVIHAGFLDAAPIAHRLQDDLTNVSNIFIEDQASMLYRRHFPRPPRILVRDGFEQKKNADYAPVEFFSDLHATYGDLGMQGYGDFLTVGDRFSEGGGPAYAVAIHLTFINSRQDNAMFVYHFISDTNDTPTDPAGKFAQALSKLIFALDSGQSQLLETTAVTELRRLHREEHFPGLGYIKKLSINHHIETLSHYHHSTYA</sequence>
<dbReference type="RefSeq" id="WP_081840926.1">
    <property type="nucleotide sequence ID" value="NZ_QWEC01000042.1"/>
</dbReference>
<evidence type="ECO:0000313" key="1">
    <source>
        <dbReference type="EMBL" id="RII98058.1"/>
    </source>
</evidence>
<accession>A0A399NWF5</accession>
<organism evidence="1 2">
    <name type="scientific">Clavibacter michiganensis</name>
    <dbReference type="NCBI Taxonomy" id="28447"/>
    <lineage>
        <taxon>Bacteria</taxon>
        <taxon>Bacillati</taxon>
        <taxon>Actinomycetota</taxon>
        <taxon>Actinomycetes</taxon>
        <taxon>Micrococcales</taxon>
        <taxon>Microbacteriaceae</taxon>
        <taxon>Clavibacter</taxon>
    </lineage>
</organism>
<dbReference type="NCBIfam" id="NF033831">
    <property type="entry name" value="sce7725_fam"/>
    <property type="match status" value="1"/>
</dbReference>
<keyword evidence="1" id="KW-0547">Nucleotide-binding</keyword>
<keyword evidence="1" id="KW-0067">ATP-binding</keyword>
<dbReference type="GO" id="GO:0005524">
    <property type="term" value="F:ATP binding"/>
    <property type="evidence" value="ECO:0007669"/>
    <property type="project" value="UniProtKB-KW"/>
</dbReference>
<gene>
    <name evidence="1" type="ORF">DZF96_04740</name>
</gene>
<comment type="caution">
    <text evidence="1">The sequence shown here is derived from an EMBL/GenBank/DDBJ whole genome shotgun (WGS) entry which is preliminary data.</text>
</comment>
<dbReference type="EMBL" id="QWEC01000042">
    <property type="protein sequence ID" value="RII98058.1"/>
    <property type="molecule type" value="Genomic_DNA"/>
</dbReference>